<comment type="caution">
    <text evidence="1">The sequence shown here is derived from an EMBL/GenBank/DDBJ whole genome shotgun (WGS) entry which is preliminary data.</text>
</comment>
<keyword evidence="2" id="KW-1185">Reference proteome</keyword>
<accession>A0A9P8U0U2</accession>
<keyword evidence="1" id="KW-0378">Hydrolase</keyword>
<protein>
    <submittedName>
        <fullName evidence="1">Dead deah box dna helicase</fullName>
    </submittedName>
</protein>
<reference evidence="1" key="1">
    <citation type="submission" date="2021-08" db="EMBL/GenBank/DDBJ databases">
        <title>Chromosome-Level Trichoderma cornu-damae using Hi-C Data.</title>
        <authorList>
            <person name="Kim C.S."/>
        </authorList>
    </citation>
    <scope>NUCLEOTIDE SEQUENCE</scope>
    <source>
        <strain evidence="1">KA19-0412C</strain>
    </source>
</reference>
<proteinExistence type="predicted"/>
<keyword evidence="1" id="KW-0067">ATP-binding</keyword>
<keyword evidence="1" id="KW-0547">Nucleotide-binding</keyword>
<dbReference type="GO" id="GO:0004386">
    <property type="term" value="F:helicase activity"/>
    <property type="evidence" value="ECO:0007669"/>
    <property type="project" value="UniProtKB-KW"/>
</dbReference>
<keyword evidence="1" id="KW-0347">Helicase</keyword>
<dbReference type="OrthoDB" id="76567at2759"/>
<sequence>MECGHSQTILSLRAKARWWFEASNYDVKIVLLVKLDGANESLLIEKWKTPRPPVRSGATMTRVATTLQPQRVHAVSVIRNPRISDTHRDRFSNDRYSVDGGPLRLEFRDLFLREPTPGSTEGDVVVDDGELRLLALMTWEPEA</sequence>
<dbReference type="AlphaFoldDB" id="A0A9P8U0U2"/>
<evidence type="ECO:0000313" key="2">
    <source>
        <dbReference type="Proteomes" id="UP000827724"/>
    </source>
</evidence>
<organism evidence="1 2">
    <name type="scientific">Trichoderma cornu-damae</name>
    <dbReference type="NCBI Taxonomy" id="654480"/>
    <lineage>
        <taxon>Eukaryota</taxon>
        <taxon>Fungi</taxon>
        <taxon>Dikarya</taxon>
        <taxon>Ascomycota</taxon>
        <taxon>Pezizomycotina</taxon>
        <taxon>Sordariomycetes</taxon>
        <taxon>Hypocreomycetidae</taxon>
        <taxon>Hypocreales</taxon>
        <taxon>Hypocreaceae</taxon>
        <taxon>Trichoderma</taxon>
    </lineage>
</organism>
<dbReference type="EMBL" id="JAIWOZ010000001">
    <property type="protein sequence ID" value="KAH6611347.1"/>
    <property type="molecule type" value="Genomic_DNA"/>
</dbReference>
<gene>
    <name evidence="1" type="ORF">Trco_001367</name>
</gene>
<dbReference type="Proteomes" id="UP000827724">
    <property type="component" value="Unassembled WGS sequence"/>
</dbReference>
<evidence type="ECO:0000313" key="1">
    <source>
        <dbReference type="EMBL" id="KAH6611347.1"/>
    </source>
</evidence>
<name>A0A9P8U0U2_9HYPO</name>